<dbReference type="PANTHER" id="PTHR12363">
    <property type="entry name" value="TRANSPORTIN 3 AND IMPORTIN 13"/>
    <property type="match status" value="1"/>
</dbReference>
<evidence type="ECO:0000256" key="4">
    <source>
        <dbReference type="ARBA" id="ARBA00022490"/>
    </source>
</evidence>
<comment type="function">
    <text evidence="9">Importin, which transports target proteins into the nucleus. Specifically mediates the nuclear import of splicing factor serine/arginine (SR) proteins, such as RBM4, SFRS1 and SFRS2, by recognizing phosphorylated SR domains. Also mediates the nuclear import of serine/arginine (SR) protein CPSF6, independently of CPSF6 phosphorylation. The nuclear import process is regulated by the small GTPase Ran that partitions between cytoplasm and nucleus in the predominantly GDP- and GTP-bound form, respectively. Importin associates with target cargo proteins in the cytoplasm, and the competitive binding of GTP-bound Ran induces the release of cargos in the nucleus.</text>
</comment>
<evidence type="ECO:0000256" key="5">
    <source>
        <dbReference type="ARBA" id="ARBA00022553"/>
    </source>
</evidence>
<evidence type="ECO:0000256" key="1">
    <source>
        <dbReference type="ARBA" id="ARBA00004259"/>
    </source>
</evidence>
<evidence type="ECO:0000313" key="14">
    <source>
        <dbReference type="EMBL" id="CAB0031733.1"/>
    </source>
</evidence>
<accession>A0A6H5I9F6</accession>
<evidence type="ECO:0000259" key="12">
    <source>
        <dbReference type="Pfam" id="PF03810"/>
    </source>
</evidence>
<gene>
    <name evidence="14" type="ORF">TBRA_LOCUS3698</name>
</gene>
<dbReference type="PANTHER" id="PTHR12363:SF42">
    <property type="entry name" value="TRANSPORTIN-3"/>
    <property type="match status" value="1"/>
</dbReference>
<protein>
    <recommendedName>
        <fullName evidence="11">Transportin-3</fullName>
    </recommendedName>
</protein>
<evidence type="ECO:0000256" key="11">
    <source>
        <dbReference type="ARBA" id="ARBA00067328"/>
    </source>
</evidence>
<evidence type="ECO:0000256" key="2">
    <source>
        <dbReference type="ARBA" id="ARBA00004496"/>
    </source>
</evidence>
<reference evidence="14 15" key="1">
    <citation type="submission" date="2020-02" db="EMBL/GenBank/DDBJ databases">
        <authorList>
            <person name="Ferguson B K."/>
        </authorList>
    </citation>
    <scope>NUCLEOTIDE SEQUENCE [LARGE SCALE GENOMIC DNA]</scope>
</reference>
<dbReference type="InterPro" id="IPR016024">
    <property type="entry name" value="ARM-type_fold"/>
</dbReference>
<dbReference type="GO" id="GO:0005737">
    <property type="term" value="C:cytoplasm"/>
    <property type="evidence" value="ECO:0007669"/>
    <property type="project" value="UniProtKB-SubCell"/>
</dbReference>
<dbReference type="InterPro" id="IPR058537">
    <property type="entry name" value="TPR_TNPO3_IPO13_4th"/>
</dbReference>
<dbReference type="Pfam" id="PF24140">
    <property type="entry name" value="TPR_TNPO3_IPO13_3rd"/>
    <property type="match status" value="1"/>
</dbReference>
<evidence type="ECO:0000256" key="7">
    <source>
        <dbReference type="ARBA" id="ARBA00022990"/>
    </source>
</evidence>
<feature type="domain" description="Importin N-terminal" evidence="12">
    <location>
        <begin position="29"/>
        <end position="94"/>
    </location>
</feature>
<dbReference type="FunFam" id="1.25.10.10:FF:000079">
    <property type="entry name" value="transportin-3 isoform X1"/>
    <property type="match status" value="1"/>
</dbReference>
<keyword evidence="5" id="KW-0597">Phosphoprotein</keyword>
<evidence type="ECO:0000256" key="3">
    <source>
        <dbReference type="ARBA" id="ARBA00022448"/>
    </source>
</evidence>
<keyword evidence="15" id="KW-1185">Reference proteome</keyword>
<dbReference type="Pfam" id="PF03810">
    <property type="entry name" value="IBN_N"/>
    <property type="match status" value="1"/>
</dbReference>
<evidence type="ECO:0000256" key="6">
    <source>
        <dbReference type="ARBA" id="ARBA00022927"/>
    </source>
</evidence>
<proteinExistence type="predicted"/>
<comment type="subcellular location">
    <subcellularLocation>
        <location evidence="2">Cytoplasm</location>
    </subcellularLocation>
    <subcellularLocation>
        <location evidence="1">Nucleus envelope</location>
    </subcellularLocation>
</comment>
<dbReference type="AlphaFoldDB" id="A0A6H5I9F6"/>
<evidence type="ECO:0000313" key="15">
    <source>
        <dbReference type="Proteomes" id="UP000479190"/>
    </source>
</evidence>
<evidence type="ECO:0000256" key="8">
    <source>
        <dbReference type="ARBA" id="ARBA00023242"/>
    </source>
</evidence>
<dbReference type="Pfam" id="PF24138">
    <property type="entry name" value="TPR_TNPO3_IPO13_2nd"/>
    <property type="match status" value="1"/>
</dbReference>
<keyword evidence="3" id="KW-0813">Transport</keyword>
<evidence type="ECO:0000256" key="9">
    <source>
        <dbReference type="ARBA" id="ARBA00060097"/>
    </source>
</evidence>
<dbReference type="Pfam" id="PF08389">
    <property type="entry name" value="Xpo1"/>
    <property type="match status" value="1"/>
</dbReference>
<keyword evidence="4" id="KW-0963">Cytoplasm</keyword>
<keyword evidence="7" id="KW-0007">Acetylation</keyword>
<name>A0A6H5I9F6_9HYME</name>
<dbReference type="Proteomes" id="UP000479190">
    <property type="component" value="Unassembled WGS sequence"/>
</dbReference>
<keyword evidence="8" id="KW-0539">Nucleus</keyword>
<dbReference type="Pfam" id="PF24139">
    <property type="entry name" value="TPR_TNPO3_IPO13_4th"/>
    <property type="match status" value="1"/>
</dbReference>
<dbReference type="SUPFAM" id="SSF48371">
    <property type="entry name" value="ARM repeat"/>
    <property type="match status" value="1"/>
</dbReference>
<dbReference type="InterPro" id="IPR011989">
    <property type="entry name" value="ARM-like"/>
</dbReference>
<dbReference type="InterPro" id="IPR013598">
    <property type="entry name" value="Exportin-1/Importin-b-like"/>
</dbReference>
<evidence type="ECO:0000259" key="13">
    <source>
        <dbReference type="Pfam" id="PF08389"/>
    </source>
</evidence>
<dbReference type="OrthoDB" id="435593at2759"/>
<dbReference type="GO" id="GO:0005635">
    <property type="term" value="C:nuclear envelope"/>
    <property type="evidence" value="ECO:0007669"/>
    <property type="project" value="UniProtKB-SubCell"/>
</dbReference>
<feature type="domain" description="Exportin-1/Importin-beta-like" evidence="13">
    <location>
        <begin position="102"/>
        <end position="248"/>
    </location>
</feature>
<organism evidence="14 15">
    <name type="scientific">Trichogramma brassicae</name>
    <dbReference type="NCBI Taxonomy" id="86971"/>
    <lineage>
        <taxon>Eukaryota</taxon>
        <taxon>Metazoa</taxon>
        <taxon>Ecdysozoa</taxon>
        <taxon>Arthropoda</taxon>
        <taxon>Hexapoda</taxon>
        <taxon>Insecta</taxon>
        <taxon>Pterygota</taxon>
        <taxon>Neoptera</taxon>
        <taxon>Endopterygota</taxon>
        <taxon>Hymenoptera</taxon>
        <taxon>Apocrita</taxon>
        <taxon>Proctotrupomorpha</taxon>
        <taxon>Chalcidoidea</taxon>
        <taxon>Trichogrammatidae</taxon>
        <taxon>Trichogramma</taxon>
    </lineage>
</organism>
<dbReference type="EMBL" id="CADCXV010000651">
    <property type="protein sequence ID" value="CAB0031733.1"/>
    <property type="molecule type" value="Genomic_DNA"/>
</dbReference>
<dbReference type="InterPro" id="IPR057942">
    <property type="entry name" value="TPR_TNPO3_IPO13_3rd"/>
</dbReference>
<dbReference type="InterPro" id="IPR001494">
    <property type="entry name" value="Importin-beta_N"/>
</dbReference>
<comment type="subunit">
    <text evidence="10">Interacts with (GTP-bound) Ran. Interacts with (phosphorylated) SFRS1 and SFRS2; leading to their nuclear import. Interacts with NUP62. Interacts with RBM4. Interacts with CPSF6, promoting its nuclear import.</text>
</comment>
<dbReference type="Gene3D" id="1.25.10.10">
    <property type="entry name" value="Leucine-rich Repeat Variant"/>
    <property type="match status" value="1"/>
</dbReference>
<dbReference type="GO" id="GO:0031267">
    <property type="term" value="F:small GTPase binding"/>
    <property type="evidence" value="ECO:0007669"/>
    <property type="project" value="InterPro"/>
</dbReference>
<dbReference type="GO" id="GO:0006606">
    <property type="term" value="P:protein import into nucleus"/>
    <property type="evidence" value="ECO:0007669"/>
    <property type="project" value="TreeGrafter"/>
</dbReference>
<evidence type="ECO:0000256" key="10">
    <source>
        <dbReference type="ARBA" id="ARBA00063116"/>
    </source>
</evidence>
<dbReference type="InterPro" id="IPR051345">
    <property type="entry name" value="Importin_beta-like_NTR"/>
</dbReference>
<keyword evidence="6" id="KW-0653">Protein transport</keyword>
<dbReference type="InterPro" id="IPR057941">
    <property type="entry name" value="TPR_TNPO3_IPO13_2nd"/>
</dbReference>
<sequence>MDSPPTLDLVYQAVLTLYKNPNPTEKEKANHWLNQLQKSVYAWKIADEMLLQKRDLESCYFAAQTMRSKIQLSFHELPASSHVSLRDSLLDHISQINKNTNPIIVTQLSLALADFILQMATWHEPVMDLLKKFGENSESLWPLLEILVVLPEEVNSRFLRLGANRRQQIIHNFHSNGDAILLFLTECIVQVEDVQICIKVLRCFTSWVMIHAIPLTSVLFGSILNIAFEVLKNNLSGSSLHETAADCVSVVLQILEEDTSVQRDPTTGEPVMALQQFQLDMFSRILELEQPYHISVAHEDMDKSINYCRIFTELGETFLDTIINSCLNGKQHYAIKSLDFALMCVSHHDYEVAQITFNLWYGLSELLYQRNNVDLTNTFKPHVERLITALCRHCQMEPDHLGLIDEGDQFADFRARVSELIKDTVFVIGSSHCFRQMFTLLTSTHGPNQIAPSWDMTEAALFVMQAVAKNILPDENDVVPKVVEAILNLPENTHVAVRYTSILLLGELCDWISKHPQSMEPILNFLLACLNQKDLGSAASTALQSICSACPSQMASNVQGLLQIASLLDTFEISNEAANGLIKGISKVISTLRNNEVDGPLKELCWLQARPLCHLIEENLPIVRNTKTDPILWLDRLATIFRNASPPVENQDTHPCHGAVNDMWPVLVKTCEKYQSDARIMERCCRCLRFLVRCLNTYCAHLLEPMVKLIIQVYSKHQHSCFLYVGSILVDIFGVELDYTSGLIGMLEAFLGPTFAILQETDGLKNHPDTVDDLFRLCTRFLQTCPVPFLHSSMINSILDCAILSVSLDHREANSSVMKFFCDLLHCGRSHENRTDRSDFDMKRQLVTQILQEKGQNLVITLIHSAVFTLSSYMFPDISEVLFEITLHNKNLMASWLEQAITQMPKENAGGTITATQEQLLKFHRAVLNADSPKNVVVELREYARLYR</sequence>